<dbReference type="Proteomes" id="UP000728032">
    <property type="component" value="Unassembled WGS sequence"/>
</dbReference>
<keyword evidence="7 14" id="KW-1133">Transmembrane helix</keyword>
<comment type="similarity">
    <text evidence="2 14">Belongs to the integrin alpha chain family.</text>
</comment>
<dbReference type="PANTHER" id="PTHR23220">
    <property type="entry name" value="INTEGRIN ALPHA"/>
    <property type="match status" value="1"/>
</dbReference>
<dbReference type="SMART" id="SM00191">
    <property type="entry name" value="Int_alpha"/>
    <property type="match status" value="5"/>
</dbReference>
<dbReference type="GO" id="GO:0009897">
    <property type="term" value="C:external side of plasma membrane"/>
    <property type="evidence" value="ECO:0007669"/>
    <property type="project" value="TreeGrafter"/>
</dbReference>
<dbReference type="FunFam" id="1.20.5.930:FF:000001">
    <property type="entry name" value="Integrin subunit alpha V"/>
    <property type="match status" value="1"/>
</dbReference>
<dbReference type="Pfam" id="PF00357">
    <property type="entry name" value="Integrin_alpha"/>
    <property type="match status" value="1"/>
</dbReference>
<evidence type="ECO:0000256" key="12">
    <source>
        <dbReference type="ARBA" id="ARBA00023180"/>
    </source>
</evidence>
<dbReference type="Gene3D" id="2.60.40.1460">
    <property type="entry name" value="Integrin domains. Chain A, domain 2"/>
    <property type="match status" value="1"/>
</dbReference>
<dbReference type="Pfam" id="PF08441">
    <property type="entry name" value="Integrin_A_Ig_1"/>
    <property type="match status" value="1"/>
</dbReference>
<dbReference type="InterPro" id="IPR032695">
    <property type="entry name" value="Integrin_dom_sf"/>
</dbReference>
<dbReference type="GO" id="GO:0033627">
    <property type="term" value="P:cell adhesion mediated by integrin"/>
    <property type="evidence" value="ECO:0007669"/>
    <property type="project" value="TreeGrafter"/>
</dbReference>
<reference evidence="19" key="1">
    <citation type="submission" date="2020-11" db="EMBL/GenBank/DDBJ databases">
        <authorList>
            <person name="Tran Van P."/>
        </authorList>
    </citation>
    <scope>NUCLEOTIDE SEQUENCE</scope>
</reference>
<evidence type="ECO:0000256" key="9">
    <source>
        <dbReference type="ARBA" id="ARBA00023136"/>
    </source>
</evidence>
<evidence type="ECO:0000256" key="10">
    <source>
        <dbReference type="ARBA" id="ARBA00023157"/>
    </source>
</evidence>
<dbReference type="InterPro" id="IPR018184">
    <property type="entry name" value="Integrin_alpha_C_CS"/>
</dbReference>
<dbReference type="InterPro" id="IPR028994">
    <property type="entry name" value="Integrin_alpha_N"/>
</dbReference>
<evidence type="ECO:0000256" key="14">
    <source>
        <dbReference type="RuleBase" id="RU003762"/>
    </source>
</evidence>
<dbReference type="Pfam" id="PF01839">
    <property type="entry name" value="FG-GAP"/>
    <property type="match status" value="2"/>
</dbReference>
<keyword evidence="10" id="KW-1015">Disulfide bond</keyword>
<dbReference type="InterPro" id="IPR013517">
    <property type="entry name" value="FG-GAP"/>
</dbReference>
<dbReference type="SUPFAM" id="SSF69318">
    <property type="entry name" value="Integrin alpha N-terminal domain"/>
    <property type="match status" value="1"/>
</dbReference>
<dbReference type="Gene3D" id="2.60.40.1510">
    <property type="entry name" value="ntegrin, alpha v. Chain A, domain 3"/>
    <property type="match status" value="1"/>
</dbReference>
<feature type="repeat" description="FG-GAP" evidence="13">
    <location>
        <begin position="350"/>
        <end position="413"/>
    </location>
</feature>
<evidence type="ECO:0000313" key="20">
    <source>
        <dbReference type="Proteomes" id="UP000728032"/>
    </source>
</evidence>
<evidence type="ECO:0000259" key="17">
    <source>
        <dbReference type="Pfam" id="PF20805"/>
    </source>
</evidence>
<evidence type="ECO:0000256" key="3">
    <source>
        <dbReference type="ARBA" id="ARBA00022692"/>
    </source>
</evidence>
<accession>A0A7R9LR82</accession>
<feature type="region of interest" description="Disordered" evidence="15">
    <location>
        <begin position="953"/>
        <end position="979"/>
    </location>
</feature>
<dbReference type="GO" id="GO:0007160">
    <property type="term" value="P:cell-matrix adhesion"/>
    <property type="evidence" value="ECO:0007669"/>
    <property type="project" value="TreeGrafter"/>
</dbReference>
<dbReference type="GO" id="GO:0007157">
    <property type="term" value="P:heterophilic cell-cell adhesion via plasma membrane cell adhesion molecules"/>
    <property type="evidence" value="ECO:0007669"/>
    <property type="project" value="UniProtKB-ARBA"/>
</dbReference>
<dbReference type="InterPro" id="IPR048285">
    <property type="entry name" value="Integrin_alpha_Ig-like_2"/>
</dbReference>
<dbReference type="Pfam" id="PF20806">
    <property type="entry name" value="Integrin_A_Ig_3"/>
    <property type="match status" value="2"/>
</dbReference>
<keyword evidence="4" id="KW-0732">Signal</keyword>
<evidence type="ECO:0000256" key="4">
    <source>
        <dbReference type="ARBA" id="ARBA00022729"/>
    </source>
</evidence>
<comment type="subcellular location">
    <subcellularLocation>
        <location evidence="1 14">Membrane</location>
        <topology evidence="1 14">Single-pass type I membrane protein</topology>
    </subcellularLocation>
</comment>
<dbReference type="Gene3D" id="1.20.5.930">
    <property type="entry name" value="Bicelle-embedded integrin alpha(iib) transmembrane segment"/>
    <property type="match status" value="1"/>
</dbReference>
<dbReference type="PROSITE" id="PS00242">
    <property type="entry name" value="INTEGRIN_ALPHA"/>
    <property type="match status" value="1"/>
</dbReference>
<feature type="domain" description="Integrin alpha third immunoglobulin-like" evidence="18">
    <location>
        <begin position="832"/>
        <end position="909"/>
    </location>
</feature>
<dbReference type="SUPFAM" id="SSF69179">
    <property type="entry name" value="Integrin domains"/>
    <property type="match status" value="3"/>
</dbReference>
<feature type="domain" description="Integrin alpha second immunoglobulin-like" evidence="17">
    <location>
        <begin position="549"/>
        <end position="716"/>
    </location>
</feature>
<feature type="domain" description="Integrin alpha first immunoglubulin-like" evidence="16">
    <location>
        <begin position="398"/>
        <end position="548"/>
    </location>
</feature>
<dbReference type="Gene3D" id="2.60.40.1530">
    <property type="entry name" value="ntegrin, alpha v. Chain A, domain 4"/>
    <property type="match status" value="2"/>
</dbReference>
<keyword evidence="12" id="KW-0325">Glycoprotein</keyword>
<evidence type="ECO:0000259" key="16">
    <source>
        <dbReference type="Pfam" id="PF08441"/>
    </source>
</evidence>
<dbReference type="GO" id="GO:0007229">
    <property type="term" value="P:integrin-mediated signaling pathway"/>
    <property type="evidence" value="ECO:0007669"/>
    <property type="project" value="UniProtKB-KW"/>
</dbReference>
<feature type="non-terminal residue" evidence="19">
    <location>
        <position position="979"/>
    </location>
</feature>
<keyword evidence="8 14" id="KW-0401">Integrin</keyword>
<dbReference type="EMBL" id="OC916698">
    <property type="protein sequence ID" value="CAD7644986.1"/>
    <property type="molecule type" value="Genomic_DNA"/>
</dbReference>
<dbReference type="GO" id="GO:0005178">
    <property type="term" value="F:integrin binding"/>
    <property type="evidence" value="ECO:0007669"/>
    <property type="project" value="TreeGrafter"/>
</dbReference>
<evidence type="ECO:0008006" key="21">
    <source>
        <dbReference type="Google" id="ProtNLM"/>
    </source>
</evidence>
<feature type="repeat" description="FG-GAP" evidence="13">
    <location>
        <begin position="56"/>
        <end position="118"/>
    </location>
</feature>
<dbReference type="GO" id="GO:0048513">
    <property type="term" value="P:animal organ development"/>
    <property type="evidence" value="ECO:0007669"/>
    <property type="project" value="UniProtKB-ARBA"/>
</dbReference>
<name>A0A7R9LR82_9ACAR</name>
<dbReference type="PROSITE" id="PS51470">
    <property type="entry name" value="FG_GAP"/>
    <property type="match status" value="4"/>
</dbReference>
<evidence type="ECO:0000256" key="2">
    <source>
        <dbReference type="ARBA" id="ARBA00008054"/>
    </source>
</evidence>
<dbReference type="EMBL" id="CAJPVJ010001873">
    <property type="protein sequence ID" value="CAG2165426.1"/>
    <property type="molecule type" value="Genomic_DNA"/>
</dbReference>
<gene>
    <name evidence="19" type="ORF">ONB1V03_LOCUS4968</name>
</gene>
<sequence>LYDIFYYRLLVGAPLAHTDQPDVERGGAVYKCNVDSADACQQIAFDRSGSGQILLNGENKQTDEKSNQWFGATIHSAGENGMIVACAPRYVYYSTTLKRRDPVGTCWISRGSFTGFFEYSPCRTQAWGYHRQGSCQAGLHLYIGAPGSWYWQGQAFSQDLQESQSLFSTRESPAYDDDSFLGYSTTVGEFTGDKDFDVAIGMPKGSNLTGKVILYTSTLKNIYNITGDQMGAYFGYSLATADIDGDGLDDVVIGAPLYSPPNAKDLSYEKGRIYIAYQTREHRFIIKDDDHIDGLKSKARFGMSLASLSDINKDGFDDIAVGAPYDGEKGTGAVYIYLGSRKGLQPKYSQVIYAENINDPGLKTFGFSLSGGLDLDNNQYPDLLVGAYASDRAIFLRARPVVNVTASLSLAKQSVGLEDKDCSLADGSRVPCLSIKLCLKYDGLGVENQLDFVYETKLDAASRRAPRIFFLHKERENEEKIRVQLNKGSNYCTSRQAYLASNLRDKLTPIKVNVEYSLNEMPMERTLKPVLNQAVTSLLTQQINIRKNCGKDNICVPNLVLSVRPLVLMVSPVPMNQMSRILLWGLLWVSKETPNYANNRSGDEYIVGSRKRIELVITVVNKGEDAFESMLYLFMPTDVNYVNINKTKNSDVGCYGAQPDRTGINNLECDIGNPLTGGSKLEFTIIMEPSKQISATSPDYTFIIEVNSTNPERATDTDDNRAILGIPLRVEVNLTIYGSEQRFYYIITPFAQHANQNHKTLVSDPDVLSFNATAETFVTPKQVLEDIGREISHSYTIQNRGPSTIKRADVTILWPTRDLRGNYLLYLVDQPISCGTTNCTKIICTVYELDTNDTVLFTIRSRFWKENIELINLEEFQISSKLVALVTSLPYDVDHSLLLPYVQTVSTKIYVTGLDRTEPIPLWIIILAIVIGLLILGGLALALWKLGFFKRKRPPSDSADREPLQSRNGYHYRKGDTSL</sequence>
<evidence type="ECO:0000256" key="8">
    <source>
        <dbReference type="ARBA" id="ARBA00023037"/>
    </source>
</evidence>
<keyword evidence="6 14" id="KW-0130">Cell adhesion</keyword>
<dbReference type="PANTHER" id="PTHR23220:SF133">
    <property type="entry name" value="INTEGRIN ALPHA-PS2"/>
    <property type="match status" value="1"/>
</dbReference>
<dbReference type="InterPro" id="IPR000413">
    <property type="entry name" value="Integrin_alpha"/>
</dbReference>
<keyword evidence="9 14" id="KW-0472">Membrane</keyword>
<dbReference type="Pfam" id="PF20805">
    <property type="entry name" value="Integrin_A_Ig_2"/>
    <property type="match status" value="1"/>
</dbReference>
<dbReference type="GO" id="GO:0008305">
    <property type="term" value="C:integrin complex"/>
    <property type="evidence" value="ECO:0007669"/>
    <property type="project" value="InterPro"/>
</dbReference>
<dbReference type="InterPro" id="IPR013649">
    <property type="entry name" value="Integrin_alpha_Ig-like_1"/>
</dbReference>
<evidence type="ECO:0000256" key="13">
    <source>
        <dbReference type="PROSITE-ProRule" id="PRU00803"/>
    </source>
</evidence>
<dbReference type="Gene3D" id="2.130.10.130">
    <property type="entry name" value="Integrin alpha, N-terminal"/>
    <property type="match status" value="1"/>
</dbReference>
<evidence type="ECO:0000256" key="1">
    <source>
        <dbReference type="ARBA" id="ARBA00004479"/>
    </source>
</evidence>
<keyword evidence="5" id="KW-0677">Repeat</keyword>
<keyword evidence="20" id="KW-1185">Reference proteome</keyword>
<evidence type="ECO:0000259" key="18">
    <source>
        <dbReference type="Pfam" id="PF20806"/>
    </source>
</evidence>
<evidence type="ECO:0000256" key="5">
    <source>
        <dbReference type="ARBA" id="ARBA00022737"/>
    </source>
</evidence>
<protein>
    <recommendedName>
        <fullName evidence="21">Integrin alpha-2 domain-containing protein</fullName>
    </recommendedName>
</protein>
<dbReference type="InterPro" id="IPR048286">
    <property type="entry name" value="Integrin_alpha_Ig-like_3"/>
</dbReference>
<feature type="transmembrane region" description="Helical" evidence="14">
    <location>
        <begin position="922"/>
        <end position="944"/>
    </location>
</feature>
<dbReference type="InterPro" id="IPR013519">
    <property type="entry name" value="Int_alpha_beta-p"/>
</dbReference>
<feature type="repeat" description="FG-GAP" evidence="13">
    <location>
        <begin position="287"/>
        <end position="346"/>
    </location>
</feature>
<dbReference type="OrthoDB" id="5317514at2759"/>
<evidence type="ECO:0000256" key="7">
    <source>
        <dbReference type="ARBA" id="ARBA00022989"/>
    </source>
</evidence>
<organism evidence="19">
    <name type="scientific">Oppiella nova</name>
    <dbReference type="NCBI Taxonomy" id="334625"/>
    <lineage>
        <taxon>Eukaryota</taxon>
        <taxon>Metazoa</taxon>
        <taxon>Ecdysozoa</taxon>
        <taxon>Arthropoda</taxon>
        <taxon>Chelicerata</taxon>
        <taxon>Arachnida</taxon>
        <taxon>Acari</taxon>
        <taxon>Acariformes</taxon>
        <taxon>Sarcoptiformes</taxon>
        <taxon>Oribatida</taxon>
        <taxon>Brachypylina</taxon>
        <taxon>Oppioidea</taxon>
        <taxon>Oppiidae</taxon>
        <taxon>Oppiella</taxon>
    </lineage>
</organism>
<evidence type="ECO:0000313" key="19">
    <source>
        <dbReference type="EMBL" id="CAD7644986.1"/>
    </source>
</evidence>
<dbReference type="PRINTS" id="PR01185">
    <property type="entry name" value="INTEGRINA"/>
</dbReference>
<evidence type="ECO:0000256" key="6">
    <source>
        <dbReference type="ARBA" id="ARBA00022889"/>
    </source>
</evidence>
<dbReference type="AlphaFoldDB" id="A0A7R9LR82"/>
<proteinExistence type="inferred from homology"/>
<keyword evidence="3 14" id="KW-0812">Transmembrane</keyword>
<feature type="compositionally biased region" description="Basic and acidic residues" evidence="15">
    <location>
        <begin position="954"/>
        <end position="964"/>
    </location>
</feature>
<evidence type="ECO:0000256" key="11">
    <source>
        <dbReference type="ARBA" id="ARBA00023170"/>
    </source>
</evidence>
<feature type="non-terminal residue" evidence="19">
    <location>
        <position position="1"/>
    </location>
</feature>
<keyword evidence="11 14" id="KW-0675">Receptor</keyword>
<evidence type="ECO:0000256" key="15">
    <source>
        <dbReference type="SAM" id="MobiDB-lite"/>
    </source>
</evidence>
<feature type="repeat" description="FG-GAP" evidence="13">
    <location>
        <begin position="220"/>
        <end position="285"/>
    </location>
</feature>
<feature type="domain" description="Integrin alpha third immunoglobulin-like" evidence="18">
    <location>
        <begin position="762"/>
        <end position="831"/>
    </location>
</feature>